<dbReference type="EMBL" id="JAAWVN010020399">
    <property type="protein sequence ID" value="MBN3293215.1"/>
    <property type="molecule type" value="Genomic_DNA"/>
</dbReference>
<evidence type="ECO:0000259" key="11">
    <source>
        <dbReference type="PROSITE" id="PS51072"/>
    </source>
</evidence>
<proteinExistence type="inferred from homology"/>
<feature type="compositionally biased region" description="Acidic residues" evidence="10">
    <location>
        <begin position="19"/>
        <end position="28"/>
    </location>
</feature>
<feature type="compositionally biased region" description="Basic and acidic residues" evidence="10">
    <location>
        <begin position="29"/>
        <end position="48"/>
    </location>
</feature>
<keyword evidence="8" id="KW-0472">Membrane</keyword>
<evidence type="ECO:0000313" key="12">
    <source>
        <dbReference type="EMBL" id="MBN3293215.1"/>
    </source>
</evidence>
<evidence type="ECO:0000256" key="1">
    <source>
        <dbReference type="ARBA" id="ARBA00004492"/>
    </source>
</evidence>
<sequence>MRKYSPAETEDTTAAKKEEEDDNDNDLFESNKEEECEEAKKIKAEHQTQRYPTVEIRARRIGKEHYVSIPEDTAFVRSLLTELGLTDPEKPFVEARDGCDRMHKTSALELKLDQLRGDVLWPVLAIQHGKLILACLPLVEAPLKPRPSLPSLPSISQGFSLLAGLQAFLTGVKAEGDLTSRLGLLSNLLLHACPLGSPLETNLSQTVVPPASLPGTQKQPAWKPGIHKGRAQVAVAISEQVRSMQYGNPSKPDTWDVFGTVSCKCDLEGVLPNVTVTLSLPPNGSPLQDIVVHHCVTSLDSSVLTASSVDESDSSAFSGPYKFPFSPPLEPFRLCCYTSQVPVPPILGSYQLIEELGRLKVTVNLKLHESVKNGFEYCEVQLPFFNRGQLASVDLRVTTGQLEVTRERGLVVWMLGQKFPKSLEVSLTGSVSFNGVNVSGPQIGPMNFLCVGLTSYIKASILNLHFRVPDITLSGCSVDQHSVQVYSSAKPKIVTSRELVSSDYYIWNSMADAPSSSGPVML</sequence>
<accession>A0ABS2Z2T4</accession>
<protein>
    <recommendedName>
        <fullName evidence="5">AP-5 complex subunit mu-1</fullName>
    </recommendedName>
    <alternativeName>
        <fullName evidence="9">Adaptor-related protein complex 5 subunit mu-1</fullName>
    </alternativeName>
</protein>
<evidence type="ECO:0000256" key="10">
    <source>
        <dbReference type="SAM" id="MobiDB-lite"/>
    </source>
</evidence>
<evidence type="ECO:0000256" key="8">
    <source>
        <dbReference type="ARBA" id="ARBA00023136"/>
    </source>
</evidence>
<evidence type="ECO:0000256" key="2">
    <source>
        <dbReference type="ARBA" id="ARBA00004630"/>
    </source>
</evidence>
<evidence type="ECO:0000256" key="6">
    <source>
        <dbReference type="ARBA" id="ARBA00022448"/>
    </source>
</evidence>
<dbReference type="CDD" id="cd09256">
    <property type="entry name" value="AP_MuD_MHD"/>
    <property type="match status" value="1"/>
</dbReference>
<reference evidence="12" key="1">
    <citation type="journal article" date="2021" name="Cell">
        <title>Tracing the genetic footprints of vertebrate landing in non-teleost ray-finned fishes.</title>
        <authorList>
            <person name="Bi X."/>
            <person name="Wang K."/>
            <person name="Yang L."/>
            <person name="Pan H."/>
            <person name="Jiang H."/>
            <person name="Wei Q."/>
            <person name="Fang M."/>
            <person name="Yu H."/>
            <person name="Zhu C."/>
            <person name="Cai Y."/>
            <person name="He Y."/>
            <person name="Gan X."/>
            <person name="Zeng H."/>
            <person name="Yu D."/>
            <person name="Zhu Y."/>
            <person name="Jiang H."/>
            <person name="Qiu Q."/>
            <person name="Yang H."/>
            <person name="Zhang Y.E."/>
            <person name="Wang W."/>
            <person name="Zhu M."/>
            <person name="He S."/>
            <person name="Zhang G."/>
        </authorList>
    </citation>
    <scope>NUCLEOTIDE SEQUENCE</scope>
    <source>
        <strain evidence="12">Bchr_001</strain>
    </source>
</reference>
<keyword evidence="7" id="KW-0653">Protein transport</keyword>
<evidence type="ECO:0000313" key="13">
    <source>
        <dbReference type="Proteomes" id="UP001166052"/>
    </source>
</evidence>
<feature type="non-terminal residue" evidence="12">
    <location>
        <position position="522"/>
    </location>
</feature>
<dbReference type="PANTHER" id="PTHR16082:SF2">
    <property type="entry name" value="AP-5 COMPLEX SUBUNIT MU-1"/>
    <property type="match status" value="1"/>
</dbReference>
<name>A0ABS2Z2T4_POLSE</name>
<organism evidence="12 13">
    <name type="scientific">Polypterus senegalus</name>
    <name type="common">Senegal bichir</name>
    <dbReference type="NCBI Taxonomy" id="55291"/>
    <lineage>
        <taxon>Eukaryota</taxon>
        <taxon>Metazoa</taxon>
        <taxon>Chordata</taxon>
        <taxon>Craniata</taxon>
        <taxon>Vertebrata</taxon>
        <taxon>Euteleostomi</taxon>
        <taxon>Actinopterygii</taxon>
        <taxon>Polypteriformes</taxon>
        <taxon>Polypteridae</taxon>
        <taxon>Polypterus</taxon>
    </lineage>
</organism>
<dbReference type="PROSITE" id="PS51072">
    <property type="entry name" value="MHD"/>
    <property type="match status" value="1"/>
</dbReference>
<keyword evidence="13" id="KW-1185">Reference proteome</keyword>
<dbReference type="InterPro" id="IPR039591">
    <property type="entry name" value="AP5M1"/>
</dbReference>
<dbReference type="InterPro" id="IPR036168">
    <property type="entry name" value="AP2_Mu_C_sf"/>
</dbReference>
<evidence type="ECO:0000256" key="9">
    <source>
        <dbReference type="ARBA" id="ARBA00030827"/>
    </source>
</evidence>
<evidence type="ECO:0000256" key="3">
    <source>
        <dbReference type="ARBA" id="ARBA00005324"/>
    </source>
</evidence>
<comment type="caution">
    <text evidence="12">The sequence shown here is derived from an EMBL/GenBank/DDBJ whole genome shotgun (WGS) entry which is preliminary data.</text>
</comment>
<feature type="domain" description="MHD" evidence="11">
    <location>
        <begin position="230"/>
        <end position="508"/>
    </location>
</feature>
<comment type="subcellular location">
    <subcellularLocation>
        <location evidence="1">Late endosome membrane</location>
        <topology evidence="1">Peripheral membrane protein</topology>
        <orientation evidence="1">Cytoplasmic side</orientation>
    </subcellularLocation>
    <subcellularLocation>
        <location evidence="2">Lysosome membrane</location>
        <topology evidence="2">Peripheral membrane protein</topology>
        <orientation evidence="2">Cytoplasmic side</orientation>
    </subcellularLocation>
</comment>
<keyword evidence="6" id="KW-0813">Transport</keyword>
<evidence type="ECO:0000256" key="4">
    <source>
        <dbReference type="ARBA" id="ARBA00011174"/>
    </source>
</evidence>
<evidence type="ECO:0000256" key="5">
    <source>
        <dbReference type="ARBA" id="ARBA00021851"/>
    </source>
</evidence>
<dbReference type="PANTHER" id="PTHR16082">
    <property type="entry name" value="AP-5 COMPLEX SUBUNIT MU-1"/>
    <property type="match status" value="1"/>
</dbReference>
<dbReference type="Pfam" id="PF00928">
    <property type="entry name" value="Adap_comp_sub"/>
    <property type="match status" value="1"/>
</dbReference>
<comment type="similarity">
    <text evidence="3">Belongs to the adaptor complexes medium subunit family.</text>
</comment>
<evidence type="ECO:0000256" key="7">
    <source>
        <dbReference type="ARBA" id="ARBA00022927"/>
    </source>
</evidence>
<dbReference type="Proteomes" id="UP001166052">
    <property type="component" value="Unassembled WGS sequence"/>
</dbReference>
<dbReference type="InterPro" id="IPR028565">
    <property type="entry name" value="MHD"/>
</dbReference>
<dbReference type="SUPFAM" id="SSF49447">
    <property type="entry name" value="Second domain of Mu2 adaptin subunit (ap50) of ap2 adaptor"/>
    <property type="match status" value="1"/>
</dbReference>
<gene>
    <name evidence="12" type="primary">Ap5m1</name>
    <name evidence="12" type="ORF">GTO92_0014464</name>
</gene>
<comment type="subunit">
    <text evidence="4">Probably part of the adaptor protein complex 5 (AP-5) a tetramer composed of AP5B1, AP5M1, AP5S1 and AP5Z1.</text>
</comment>
<dbReference type="Gene3D" id="2.60.40.1170">
    <property type="entry name" value="Mu homology domain, subdomain B"/>
    <property type="match status" value="2"/>
</dbReference>
<feature type="region of interest" description="Disordered" evidence="10">
    <location>
        <begin position="1"/>
        <end position="48"/>
    </location>
</feature>
<feature type="non-terminal residue" evidence="12">
    <location>
        <position position="1"/>
    </location>
</feature>